<feature type="transmembrane region" description="Helical" evidence="6">
    <location>
        <begin position="7"/>
        <end position="29"/>
    </location>
</feature>
<organism evidence="8 9">
    <name type="scientific">Candidatus Nomurabacteria bacterium RIFCSPHIGHO2_02_FULL_42_19</name>
    <dbReference type="NCBI Taxonomy" id="1801756"/>
    <lineage>
        <taxon>Bacteria</taxon>
        <taxon>Candidatus Nomuraibacteriota</taxon>
    </lineage>
</organism>
<dbReference type="Pfam" id="PF00413">
    <property type="entry name" value="Peptidase_M10"/>
    <property type="match status" value="1"/>
</dbReference>
<dbReference type="AlphaFoldDB" id="A0A1F6W2V0"/>
<dbReference type="Gene3D" id="3.40.390.10">
    <property type="entry name" value="Collagenase (Catalytic Domain)"/>
    <property type="match status" value="1"/>
</dbReference>
<feature type="coiled-coil region" evidence="5">
    <location>
        <begin position="108"/>
        <end position="135"/>
    </location>
</feature>
<protein>
    <recommendedName>
        <fullName evidence="7">Peptidase M10 metallopeptidase domain-containing protein</fullName>
    </recommendedName>
</protein>
<accession>A0A1F6W2V0</accession>
<keyword evidence="3" id="KW-0378">Hydrolase</keyword>
<name>A0A1F6W2V0_9BACT</name>
<dbReference type="GO" id="GO:0008270">
    <property type="term" value="F:zinc ion binding"/>
    <property type="evidence" value="ECO:0007669"/>
    <property type="project" value="InterPro"/>
</dbReference>
<reference evidence="8 9" key="1">
    <citation type="journal article" date="2016" name="Nat. Commun.">
        <title>Thousands of microbial genomes shed light on interconnected biogeochemical processes in an aquifer system.</title>
        <authorList>
            <person name="Anantharaman K."/>
            <person name="Brown C.T."/>
            <person name="Hug L.A."/>
            <person name="Sharon I."/>
            <person name="Castelle C.J."/>
            <person name="Probst A.J."/>
            <person name="Thomas B.C."/>
            <person name="Singh A."/>
            <person name="Wilkins M.J."/>
            <person name="Karaoz U."/>
            <person name="Brodie E.L."/>
            <person name="Williams K.H."/>
            <person name="Hubbard S.S."/>
            <person name="Banfield J.F."/>
        </authorList>
    </citation>
    <scope>NUCLEOTIDE SEQUENCE [LARGE SCALE GENOMIC DNA]</scope>
</reference>
<dbReference type="Proteomes" id="UP000179275">
    <property type="component" value="Unassembled WGS sequence"/>
</dbReference>
<dbReference type="SUPFAM" id="SSF55486">
    <property type="entry name" value="Metalloproteases ('zincins'), catalytic domain"/>
    <property type="match status" value="1"/>
</dbReference>
<dbReference type="GO" id="GO:0031012">
    <property type="term" value="C:extracellular matrix"/>
    <property type="evidence" value="ECO:0007669"/>
    <property type="project" value="InterPro"/>
</dbReference>
<evidence type="ECO:0000313" key="8">
    <source>
        <dbReference type="EMBL" id="OGI76253.1"/>
    </source>
</evidence>
<gene>
    <name evidence="8" type="ORF">A3C67_03095</name>
</gene>
<keyword evidence="1" id="KW-0645">Protease</keyword>
<keyword evidence="4" id="KW-0862">Zinc</keyword>
<keyword evidence="6" id="KW-1133">Transmembrane helix</keyword>
<evidence type="ECO:0000313" key="9">
    <source>
        <dbReference type="Proteomes" id="UP000179275"/>
    </source>
</evidence>
<dbReference type="EMBL" id="MFUG01000006">
    <property type="protein sequence ID" value="OGI76253.1"/>
    <property type="molecule type" value="Genomic_DNA"/>
</dbReference>
<evidence type="ECO:0000256" key="3">
    <source>
        <dbReference type="ARBA" id="ARBA00022801"/>
    </source>
</evidence>
<evidence type="ECO:0000256" key="4">
    <source>
        <dbReference type="ARBA" id="ARBA00022833"/>
    </source>
</evidence>
<dbReference type="STRING" id="1801756.A3C67_03095"/>
<keyword evidence="2" id="KW-0479">Metal-binding</keyword>
<keyword evidence="6" id="KW-0812">Transmembrane</keyword>
<dbReference type="InterPro" id="IPR001818">
    <property type="entry name" value="Pept_M10_metallopeptidase"/>
</dbReference>
<feature type="coiled-coil region" evidence="5">
    <location>
        <begin position="168"/>
        <end position="198"/>
    </location>
</feature>
<comment type="caution">
    <text evidence="8">The sequence shown here is derived from an EMBL/GenBank/DDBJ whole genome shotgun (WGS) entry which is preliminary data.</text>
</comment>
<dbReference type="GO" id="GO:0004222">
    <property type="term" value="F:metalloendopeptidase activity"/>
    <property type="evidence" value="ECO:0007669"/>
    <property type="project" value="InterPro"/>
</dbReference>
<evidence type="ECO:0000259" key="7">
    <source>
        <dbReference type="Pfam" id="PF00413"/>
    </source>
</evidence>
<proteinExistence type="predicted"/>
<keyword evidence="5" id="KW-0175">Coiled coil</keyword>
<evidence type="ECO:0000256" key="5">
    <source>
        <dbReference type="SAM" id="Coils"/>
    </source>
</evidence>
<feature type="domain" description="Peptidase M10 metallopeptidase" evidence="7">
    <location>
        <begin position="237"/>
        <end position="294"/>
    </location>
</feature>
<dbReference type="InterPro" id="IPR024079">
    <property type="entry name" value="MetalloPept_cat_dom_sf"/>
</dbReference>
<evidence type="ECO:0000256" key="2">
    <source>
        <dbReference type="ARBA" id="ARBA00022723"/>
    </source>
</evidence>
<evidence type="ECO:0000256" key="1">
    <source>
        <dbReference type="ARBA" id="ARBA00022670"/>
    </source>
</evidence>
<dbReference type="GO" id="GO:0006508">
    <property type="term" value="P:proteolysis"/>
    <property type="evidence" value="ECO:0007669"/>
    <property type="project" value="UniProtKB-KW"/>
</dbReference>
<dbReference type="SUPFAM" id="SSF58100">
    <property type="entry name" value="Bacterial hemolysins"/>
    <property type="match status" value="1"/>
</dbReference>
<evidence type="ECO:0000256" key="6">
    <source>
        <dbReference type="SAM" id="Phobius"/>
    </source>
</evidence>
<keyword evidence="6" id="KW-0472">Membrane</keyword>
<sequence length="306" mass="34521">MKSFLKFLIPVIVFGAIGYHFRAVIFPLVPCEEPIPYKLGTFDSKFDISQKYFLDALSEAEVIWEKPSGLDLFAHMPSDNSSNVLRVNLVYDFRQEATSKLKGLGIVVDNTRASYDSLKAKFEALKTEYEKDKSTFNSKVKFFNAEQEKYQEEVAYWNNKGGAPQNEYNKLEATRKELQNESKQLQGMESNLNEQASQINALVVVLNRLATALNLTVEKYNTVNVARGESFEEGVYSSDGANKEIDIYEFSNRQKLLRVLAHELGHALGLEHVSDTKAIMYELNQGNTMAPTVSDLEALKAKCGVK</sequence>